<dbReference type="PANTHER" id="PTHR30330">
    <property type="entry name" value="AGSS FAMILY TRANSPORTER, SODIUM-ALANINE"/>
    <property type="match status" value="1"/>
</dbReference>
<feature type="transmembrane region" description="Helical" evidence="8">
    <location>
        <begin position="418"/>
        <end position="440"/>
    </location>
</feature>
<evidence type="ECO:0000256" key="6">
    <source>
        <dbReference type="ARBA" id="ARBA00022989"/>
    </source>
</evidence>
<proteinExistence type="inferred from homology"/>
<comment type="caution">
    <text evidence="9">The sequence shown here is derived from an EMBL/GenBank/DDBJ whole genome shotgun (WGS) entry which is preliminary data.</text>
</comment>
<organism evidence="9 10">
    <name type="scientific">Ureibacillus aquaedulcis</name>
    <dbReference type="NCBI Taxonomy" id="3058421"/>
    <lineage>
        <taxon>Bacteria</taxon>
        <taxon>Bacillati</taxon>
        <taxon>Bacillota</taxon>
        <taxon>Bacilli</taxon>
        <taxon>Bacillales</taxon>
        <taxon>Caryophanaceae</taxon>
        <taxon>Ureibacillus</taxon>
    </lineage>
</organism>
<dbReference type="NCBIfam" id="TIGR00835">
    <property type="entry name" value="agcS"/>
    <property type="match status" value="1"/>
</dbReference>
<evidence type="ECO:0000256" key="1">
    <source>
        <dbReference type="ARBA" id="ARBA00004651"/>
    </source>
</evidence>
<feature type="transmembrane region" description="Helical" evidence="8">
    <location>
        <begin position="231"/>
        <end position="255"/>
    </location>
</feature>
<sequence>MLEIVNFLNKYIWSNALVFLFLAVGLIFTLRTKFIQVRRFKDMITLLFEKNNDNAGISSFQALAMSLGSRIGTGNIVGVATAISLGGPGAVFWMWVMGFLGAATSFIEITLSQIFKSKIDGEYRGGTPFYIYKGLNLKWFSIISATILIIVIGILWPTVQANTIALTVQDSFNIPPLATGLLLAAFMAIIIYGGVKRIATVSEYLVPFMALAYVAICIALLVLNFSEIPAMLSLIVTSALNLNATFAGLLGTAIAMGVQRGVFSSAAGLGTETFESGASSVSHPAKQGLVQAFSIYIDTFVICTATALMILITGMYNVVPSAGEAIVTNFPGADPELYTQAAISTLISPTFGQYFMSISLFLFCFTTLITYFYKMDTNIAFIKEMLNMDKAGKYITHVARIGLLGMVVFGAVNSATLIWAITDLGVGLLGWVNVITILLLSKTALTALKDYDTQKSLGLNPSFNPIILGIKNADFWEDLEARSPIPKTVSSKGRTVVAKKVKERLLPVPNPFSE</sequence>
<comment type="similarity">
    <text evidence="2 8">Belongs to the alanine or glycine:cation symporter (AGCS) (TC 2.A.25) family.</text>
</comment>
<feature type="transmembrane region" description="Helical" evidence="8">
    <location>
        <begin position="67"/>
        <end position="86"/>
    </location>
</feature>
<gene>
    <name evidence="9" type="ORF">QYB95_05595</name>
</gene>
<dbReference type="EMBL" id="JAUHTQ010000003">
    <property type="protein sequence ID" value="MDN4493008.1"/>
    <property type="molecule type" value="Genomic_DNA"/>
</dbReference>
<feature type="transmembrane region" description="Helical" evidence="8">
    <location>
        <begin position="92"/>
        <end position="115"/>
    </location>
</feature>
<keyword evidence="10" id="KW-1185">Reference proteome</keyword>
<name>A0ABT8GNL5_9BACL</name>
<keyword evidence="4 8" id="KW-1003">Cell membrane</keyword>
<dbReference type="Proteomes" id="UP001172743">
    <property type="component" value="Unassembled WGS sequence"/>
</dbReference>
<reference evidence="9" key="1">
    <citation type="submission" date="2023-07" db="EMBL/GenBank/DDBJ databases">
        <title>Ureibacillus sp. isolated from freshwater well.</title>
        <authorList>
            <person name="Kirdat K."/>
            <person name="Bhatt A."/>
            <person name="Teware R."/>
            <person name="Bhavsar Y."/>
            <person name="Yadav A."/>
        </authorList>
    </citation>
    <scope>NUCLEOTIDE SEQUENCE</scope>
    <source>
        <strain evidence="9">BA0131</strain>
    </source>
</reference>
<feature type="transmembrane region" description="Helical" evidence="8">
    <location>
        <begin position="354"/>
        <end position="373"/>
    </location>
</feature>
<dbReference type="PANTHER" id="PTHR30330:SF7">
    <property type="entry name" value="SODIUM_PROTON-DEPENDENT ALANINE CARRIER PROTEIN YRBD-RELATED"/>
    <property type="match status" value="1"/>
</dbReference>
<feature type="transmembrane region" description="Helical" evidence="8">
    <location>
        <begin position="136"/>
        <end position="156"/>
    </location>
</feature>
<dbReference type="RefSeq" id="WP_301137268.1">
    <property type="nucleotide sequence ID" value="NZ_JAUHTQ010000003.1"/>
</dbReference>
<keyword evidence="8" id="KW-0769">Symport</keyword>
<protein>
    <submittedName>
        <fullName evidence="9">Alanine/glycine:cation symporter family protein</fullName>
    </submittedName>
</protein>
<evidence type="ECO:0000256" key="2">
    <source>
        <dbReference type="ARBA" id="ARBA00009261"/>
    </source>
</evidence>
<keyword evidence="5 8" id="KW-0812">Transmembrane</keyword>
<evidence type="ECO:0000313" key="9">
    <source>
        <dbReference type="EMBL" id="MDN4493008.1"/>
    </source>
</evidence>
<evidence type="ECO:0000256" key="8">
    <source>
        <dbReference type="RuleBase" id="RU363064"/>
    </source>
</evidence>
<evidence type="ECO:0000256" key="4">
    <source>
        <dbReference type="ARBA" id="ARBA00022475"/>
    </source>
</evidence>
<evidence type="ECO:0000256" key="7">
    <source>
        <dbReference type="ARBA" id="ARBA00023136"/>
    </source>
</evidence>
<comment type="subcellular location">
    <subcellularLocation>
        <location evidence="1 8">Cell membrane</location>
        <topology evidence="1 8">Multi-pass membrane protein</topology>
    </subcellularLocation>
</comment>
<feature type="transmembrane region" description="Helical" evidence="8">
    <location>
        <begin position="295"/>
        <end position="316"/>
    </location>
</feature>
<evidence type="ECO:0000256" key="5">
    <source>
        <dbReference type="ARBA" id="ARBA00022692"/>
    </source>
</evidence>
<keyword evidence="3 8" id="KW-0813">Transport</keyword>
<evidence type="ECO:0000313" key="10">
    <source>
        <dbReference type="Proteomes" id="UP001172743"/>
    </source>
</evidence>
<feature type="transmembrane region" description="Helical" evidence="8">
    <location>
        <begin position="394"/>
        <end position="412"/>
    </location>
</feature>
<feature type="transmembrane region" description="Helical" evidence="8">
    <location>
        <begin position="176"/>
        <end position="195"/>
    </location>
</feature>
<dbReference type="Pfam" id="PF01235">
    <property type="entry name" value="Na_Ala_symp"/>
    <property type="match status" value="1"/>
</dbReference>
<keyword evidence="6 8" id="KW-1133">Transmembrane helix</keyword>
<feature type="transmembrane region" description="Helical" evidence="8">
    <location>
        <begin position="204"/>
        <end position="225"/>
    </location>
</feature>
<accession>A0ABT8GNL5</accession>
<dbReference type="InterPro" id="IPR001463">
    <property type="entry name" value="Na/Ala_symport"/>
</dbReference>
<keyword evidence="7 8" id="KW-0472">Membrane</keyword>
<evidence type="ECO:0000256" key="3">
    <source>
        <dbReference type="ARBA" id="ARBA00022448"/>
    </source>
</evidence>
<feature type="transmembrane region" description="Helical" evidence="8">
    <location>
        <begin position="12"/>
        <end position="30"/>
    </location>
</feature>
<dbReference type="PRINTS" id="PR00175">
    <property type="entry name" value="NAALASMPORT"/>
</dbReference>